<feature type="non-terminal residue" evidence="2">
    <location>
        <position position="1"/>
    </location>
</feature>
<comment type="caution">
    <text evidence="2">The sequence shown here is derived from an EMBL/GenBank/DDBJ whole genome shotgun (WGS) entry which is preliminary data.</text>
</comment>
<feature type="region of interest" description="Disordered" evidence="1">
    <location>
        <begin position="1"/>
        <end position="21"/>
    </location>
</feature>
<gene>
    <name evidence="2" type="ORF">C9F10_27295</name>
</gene>
<accession>A0A659RYX7</accession>
<evidence type="ECO:0000313" key="2">
    <source>
        <dbReference type="EMBL" id="TGD15723.1"/>
    </source>
</evidence>
<evidence type="ECO:0000313" key="3">
    <source>
        <dbReference type="Proteomes" id="UP000297989"/>
    </source>
</evidence>
<dbReference type="AlphaFoldDB" id="A0A659RYX7"/>
<name>A0A659RYX7_SALET</name>
<sequence>PNGEEGDDDDYVDEDDDGVRH</sequence>
<protein>
    <submittedName>
        <fullName evidence="2">Ribonuclease E inhibitor B</fullName>
    </submittedName>
</protein>
<dbReference type="Proteomes" id="UP000297989">
    <property type="component" value="Unassembled WGS sequence"/>
</dbReference>
<dbReference type="EMBL" id="PYKK01001849">
    <property type="protein sequence ID" value="TGD15723.1"/>
    <property type="molecule type" value="Genomic_DNA"/>
</dbReference>
<proteinExistence type="predicted"/>
<evidence type="ECO:0000256" key="1">
    <source>
        <dbReference type="SAM" id="MobiDB-lite"/>
    </source>
</evidence>
<reference evidence="2 3" key="1">
    <citation type="submission" date="2018-03" db="EMBL/GenBank/DDBJ databases">
        <title>Non-Typhoidal Salmonella genome sequencing and assembly.</title>
        <authorList>
            <person name="Matchawe C."/>
        </authorList>
    </citation>
    <scope>NUCLEOTIDE SEQUENCE [LARGE SCALE GENOMIC DNA]</scope>
    <source>
        <strain evidence="2 3">8EV</strain>
    </source>
</reference>
<organism evidence="2 3">
    <name type="scientific">Salmonella enterica subsp. enterica serovar Poona</name>
    <dbReference type="NCBI Taxonomy" id="436295"/>
    <lineage>
        <taxon>Bacteria</taxon>
        <taxon>Pseudomonadati</taxon>
        <taxon>Pseudomonadota</taxon>
        <taxon>Gammaproteobacteria</taxon>
        <taxon>Enterobacterales</taxon>
        <taxon>Enterobacteriaceae</taxon>
        <taxon>Salmonella</taxon>
    </lineage>
</organism>